<dbReference type="InterPro" id="IPR016534">
    <property type="entry name" value="VPS16"/>
</dbReference>
<dbReference type="GO" id="GO:0003779">
    <property type="term" value="F:actin binding"/>
    <property type="evidence" value="ECO:0007669"/>
    <property type="project" value="TreeGrafter"/>
</dbReference>
<dbReference type="Gene3D" id="1.10.150.780">
    <property type="entry name" value="Vps16, C-terminal region"/>
    <property type="match status" value="1"/>
</dbReference>
<reference evidence="2" key="1">
    <citation type="submission" date="2021-02" db="EMBL/GenBank/DDBJ databases">
        <authorList>
            <person name="Nieuwenhuis M."/>
            <person name="Van De Peppel L.J.J."/>
        </authorList>
    </citation>
    <scope>NUCLEOTIDE SEQUENCE</scope>
    <source>
        <strain evidence="2">D49</strain>
    </source>
</reference>
<dbReference type="GO" id="GO:0030897">
    <property type="term" value="C:HOPS complex"/>
    <property type="evidence" value="ECO:0007669"/>
    <property type="project" value="TreeGrafter"/>
</dbReference>
<dbReference type="InterPro" id="IPR006925">
    <property type="entry name" value="Vps16_C"/>
</dbReference>
<name>A0A9P7GRT3_9AGAR</name>
<accession>A0A9P7GRT3</accession>
<reference evidence="2" key="2">
    <citation type="submission" date="2021-10" db="EMBL/GenBank/DDBJ databases">
        <title>Phylogenomics reveals ancestral predisposition of the termite-cultivated fungus Termitomyces towards a domesticated lifestyle.</title>
        <authorList>
            <person name="Auxier B."/>
            <person name="Grum-Grzhimaylo A."/>
            <person name="Cardenas M.E."/>
            <person name="Lodge J.D."/>
            <person name="Laessoe T."/>
            <person name="Pedersen O."/>
            <person name="Smith M.E."/>
            <person name="Kuyper T.W."/>
            <person name="Franco-Molano E.A."/>
            <person name="Baroni T.J."/>
            <person name="Aanen D.K."/>
        </authorList>
    </citation>
    <scope>NUCLEOTIDE SEQUENCE</scope>
    <source>
        <strain evidence="2">D49</strain>
    </source>
</reference>
<keyword evidence="3" id="KW-1185">Reference proteome</keyword>
<gene>
    <name evidence="2" type="ORF">H0H81_007243</name>
</gene>
<protein>
    <recommendedName>
        <fullName evidence="1">Vps16 C-terminal domain-containing protein</fullName>
    </recommendedName>
</protein>
<evidence type="ECO:0000259" key="1">
    <source>
        <dbReference type="Pfam" id="PF04840"/>
    </source>
</evidence>
<evidence type="ECO:0000313" key="2">
    <source>
        <dbReference type="EMBL" id="KAG5651837.1"/>
    </source>
</evidence>
<dbReference type="GO" id="GO:0042144">
    <property type="term" value="P:vacuole fusion, non-autophagic"/>
    <property type="evidence" value="ECO:0007669"/>
    <property type="project" value="TreeGrafter"/>
</dbReference>
<dbReference type="OrthoDB" id="1792at2759"/>
<dbReference type="GO" id="GO:0005768">
    <property type="term" value="C:endosome"/>
    <property type="evidence" value="ECO:0007669"/>
    <property type="project" value="TreeGrafter"/>
</dbReference>
<sequence>MKQDRLALEKAVDSGDTDLVYHVLLHLHKRLTLGDFFRLIESGGPKLIAASRLLEVYAKEQNREMLRDFYYSDDRRVESAVLSLDEASRLQDPVACLAAVKAAHKFFSDDKDRGFEAKMMGESTRLLTLQQQLDKEVEGKADGKVEFFGKSVNETIRLCILNGLSKRAEKIKDEFKVPEKRFWFLKLYALTELGDFEALEAFSKSKRSPIGYEAFVRHLVNAGHSRDAVAYVPRCDGPRRAEMYVLCGEWRMAGNTCKERGDKKGLDELRKKCPNSMIARELDQIASNMK</sequence>
<dbReference type="PANTHER" id="PTHR12811:SF0">
    <property type="entry name" value="VACUOLAR PROTEIN SORTING-ASSOCIATED PROTEIN 16 HOMOLOG"/>
    <property type="match status" value="1"/>
</dbReference>
<dbReference type="Pfam" id="PF04840">
    <property type="entry name" value="Vps16_C"/>
    <property type="match status" value="1"/>
</dbReference>
<dbReference type="EMBL" id="JABCKI010000192">
    <property type="protein sequence ID" value="KAG5651837.1"/>
    <property type="molecule type" value="Genomic_DNA"/>
</dbReference>
<comment type="caution">
    <text evidence="2">The sequence shown here is derived from an EMBL/GenBank/DDBJ whole genome shotgun (WGS) entry which is preliminary data.</text>
</comment>
<feature type="domain" description="Vps16 C-terminal" evidence="1">
    <location>
        <begin position="1"/>
        <end position="277"/>
    </location>
</feature>
<dbReference type="GO" id="GO:0016197">
    <property type="term" value="P:endosomal transport"/>
    <property type="evidence" value="ECO:0007669"/>
    <property type="project" value="TreeGrafter"/>
</dbReference>
<dbReference type="InterPro" id="IPR038132">
    <property type="entry name" value="Vps16_C_sf"/>
</dbReference>
<dbReference type="AlphaFoldDB" id="A0A9P7GRT3"/>
<dbReference type="GO" id="GO:0006886">
    <property type="term" value="P:intracellular protein transport"/>
    <property type="evidence" value="ECO:0007669"/>
    <property type="project" value="InterPro"/>
</dbReference>
<proteinExistence type="predicted"/>
<dbReference type="Proteomes" id="UP000717328">
    <property type="component" value="Unassembled WGS sequence"/>
</dbReference>
<dbReference type="PANTHER" id="PTHR12811">
    <property type="entry name" value="VACUOLAR PROTEIN SORTING VPS16"/>
    <property type="match status" value="1"/>
</dbReference>
<organism evidence="2 3">
    <name type="scientific">Sphagnurus paluster</name>
    <dbReference type="NCBI Taxonomy" id="117069"/>
    <lineage>
        <taxon>Eukaryota</taxon>
        <taxon>Fungi</taxon>
        <taxon>Dikarya</taxon>
        <taxon>Basidiomycota</taxon>
        <taxon>Agaricomycotina</taxon>
        <taxon>Agaricomycetes</taxon>
        <taxon>Agaricomycetidae</taxon>
        <taxon>Agaricales</taxon>
        <taxon>Tricholomatineae</taxon>
        <taxon>Lyophyllaceae</taxon>
        <taxon>Sphagnurus</taxon>
    </lineage>
</organism>
<evidence type="ECO:0000313" key="3">
    <source>
        <dbReference type="Proteomes" id="UP000717328"/>
    </source>
</evidence>